<organism evidence="5 6">
    <name type="scientific">Anaeramoeba flamelloides</name>
    <dbReference type="NCBI Taxonomy" id="1746091"/>
    <lineage>
        <taxon>Eukaryota</taxon>
        <taxon>Metamonada</taxon>
        <taxon>Anaeramoebidae</taxon>
        <taxon>Anaeramoeba</taxon>
    </lineage>
</organism>
<dbReference type="Pfam" id="PF13091">
    <property type="entry name" value="PLDc_2"/>
    <property type="match status" value="2"/>
</dbReference>
<protein>
    <recommendedName>
        <fullName evidence="2">Mitochondrial cardiolipin hydrolase</fullName>
    </recommendedName>
</protein>
<comment type="caution">
    <text evidence="5">The sequence shown here is derived from an EMBL/GenBank/DDBJ whole genome shotgun (WGS) entry which is preliminary data.</text>
</comment>
<dbReference type="SUPFAM" id="SSF56024">
    <property type="entry name" value="Phospholipase D/nuclease"/>
    <property type="match status" value="2"/>
</dbReference>
<name>A0ABQ8YPJ0_9EUKA</name>
<keyword evidence="3" id="KW-0732">Signal</keyword>
<keyword evidence="5" id="KW-0378">Hydrolase</keyword>
<dbReference type="PANTHER" id="PTHR43856:SF2">
    <property type="entry name" value="PHOSPHOLIPASE D"/>
    <property type="match status" value="1"/>
</dbReference>
<dbReference type="Gene3D" id="3.30.870.10">
    <property type="entry name" value="Endonuclease Chain A"/>
    <property type="match status" value="2"/>
</dbReference>
<evidence type="ECO:0000256" key="3">
    <source>
        <dbReference type="SAM" id="SignalP"/>
    </source>
</evidence>
<feature type="signal peptide" evidence="3">
    <location>
        <begin position="1"/>
        <end position="22"/>
    </location>
</feature>
<accession>A0ABQ8YPJ0</accession>
<dbReference type="InterPro" id="IPR025202">
    <property type="entry name" value="PLD-like_dom"/>
</dbReference>
<reference evidence="5" key="1">
    <citation type="submission" date="2022-08" db="EMBL/GenBank/DDBJ databases">
        <title>Novel sulfate-reducing endosymbionts in the free-living metamonad Anaeramoeba.</title>
        <authorList>
            <person name="Jerlstrom-Hultqvist J."/>
            <person name="Cepicka I."/>
            <person name="Gallot-Lavallee L."/>
            <person name="Salas-Leiva D."/>
            <person name="Curtis B.A."/>
            <person name="Zahonova K."/>
            <person name="Pipaliya S."/>
            <person name="Dacks J."/>
            <person name="Roger A.J."/>
        </authorList>
    </citation>
    <scope>NUCLEOTIDE SEQUENCE</scope>
    <source>
        <strain evidence="5">Schooner1</strain>
    </source>
</reference>
<feature type="chain" id="PRO_5046261135" description="Mitochondrial cardiolipin hydrolase" evidence="3">
    <location>
        <begin position="23"/>
        <end position="450"/>
    </location>
</feature>
<gene>
    <name evidence="5" type="ORF">M0813_19198</name>
</gene>
<evidence type="ECO:0000256" key="2">
    <source>
        <dbReference type="ARBA" id="ARBA00040549"/>
    </source>
</evidence>
<proteinExistence type="inferred from homology"/>
<feature type="domain" description="Phospholipase D-like" evidence="4">
    <location>
        <begin position="284"/>
        <end position="386"/>
    </location>
</feature>
<dbReference type="GO" id="GO:0016787">
    <property type="term" value="F:hydrolase activity"/>
    <property type="evidence" value="ECO:0007669"/>
    <property type="project" value="UniProtKB-KW"/>
</dbReference>
<dbReference type="PANTHER" id="PTHR43856">
    <property type="entry name" value="CARDIOLIPIN HYDROLASE"/>
    <property type="match status" value="1"/>
</dbReference>
<keyword evidence="6" id="KW-1185">Reference proteome</keyword>
<evidence type="ECO:0000313" key="6">
    <source>
        <dbReference type="Proteomes" id="UP001150062"/>
    </source>
</evidence>
<dbReference type="EMBL" id="JAOAOG010000133">
    <property type="protein sequence ID" value="KAJ6246531.1"/>
    <property type="molecule type" value="Genomic_DNA"/>
</dbReference>
<dbReference type="Proteomes" id="UP001150062">
    <property type="component" value="Unassembled WGS sequence"/>
</dbReference>
<evidence type="ECO:0000256" key="1">
    <source>
        <dbReference type="ARBA" id="ARBA00038012"/>
    </source>
</evidence>
<comment type="similarity">
    <text evidence="1">Belongs to the phospholipase D family. MitoPLD/Zucchini subfamily.</text>
</comment>
<evidence type="ECO:0000259" key="4">
    <source>
        <dbReference type="Pfam" id="PF13091"/>
    </source>
</evidence>
<feature type="domain" description="Phospholipase D-like" evidence="4">
    <location>
        <begin position="109"/>
        <end position="203"/>
    </location>
</feature>
<sequence>MILKTLTLIFVTIFLLKQIGCATPPSYDHQKMTYVANHEPVTMDSADLTITPFFSPDNSIQTLTSLVESAEKRIDIGIPGFSSWSGCSYAKDGKLGCSASKQRNDEKFTIFPALLNALHRGVEVRILTNNYNSVPTYEDQLIDPLTFLKLAGADVRYFNTVTFLHTKYMQIDGKKGTISSVNYSHCSFMENREAGVVFEGTSAHTLLSFLDGIFGFDFKQATPMKAYPYNSASMAIIKDQTPISYTLPKPYNFKNAYVTPVTPVKGKFDNLQINASPDFSRSSLISQIQQAQTSFAVMIYQINDDGLCDMLEDLSLKLGKDNVKILVSRHIYGYDDWVTSQVCYKKLYKAGVKIQLTKSGGYQYSHQKFWIVDGQHLGMSTGNWSPTDYPDGSDVFPSYQADSSKWRKTNRDYTISLTNKDVVSIFQKVLDEDFERGSQYVPNQNDVRFG</sequence>
<evidence type="ECO:0000313" key="5">
    <source>
        <dbReference type="EMBL" id="KAJ6246531.1"/>
    </source>
</evidence>
<dbReference type="InterPro" id="IPR051406">
    <property type="entry name" value="PLD_domain"/>
</dbReference>